<dbReference type="EMBL" id="FNYY01000001">
    <property type="protein sequence ID" value="SEI54908.1"/>
    <property type="molecule type" value="Genomic_DNA"/>
</dbReference>
<protein>
    <recommendedName>
        <fullName evidence="3">DUF4174 domain-containing protein</fullName>
    </recommendedName>
</protein>
<keyword evidence="5" id="KW-1185">Reference proteome</keyword>
<proteinExistence type="predicted"/>
<dbReference type="Pfam" id="PF13778">
    <property type="entry name" value="DUF4174"/>
    <property type="match status" value="1"/>
</dbReference>
<dbReference type="RefSeq" id="WP_083415904.1">
    <property type="nucleotide sequence ID" value="NZ_CATLQZ010000005.1"/>
</dbReference>
<evidence type="ECO:0000256" key="1">
    <source>
        <dbReference type="ARBA" id="ARBA00022729"/>
    </source>
</evidence>
<evidence type="ECO:0000259" key="3">
    <source>
        <dbReference type="Pfam" id="PF13778"/>
    </source>
</evidence>
<dbReference type="AlphaFoldDB" id="A0A975ZLF8"/>
<feature type="signal peptide" evidence="2">
    <location>
        <begin position="1"/>
        <end position="20"/>
    </location>
</feature>
<dbReference type="GeneID" id="80816469"/>
<name>A0A975ZLF8_9RHOB</name>
<feature type="chain" id="PRO_5036986835" description="DUF4174 domain-containing protein" evidence="2">
    <location>
        <begin position="21"/>
        <end position="182"/>
    </location>
</feature>
<evidence type="ECO:0000313" key="5">
    <source>
        <dbReference type="Proteomes" id="UP000182932"/>
    </source>
</evidence>
<dbReference type="Proteomes" id="UP000182932">
    <property type="component" value="Unassembled WGS sequence"/>
</dbReference>
<evidence type="ECO:0000313" key="4">
    <source>
        <dbReference type="EMBL" id="SEI54908.1"/>
    </source>
</evidence>
<keyword evidence="1 2" id="KW-0732">Signal</keyword>
<comment type="caution">
    <text evidence="4">The sequence shown here is derived from an EMBL/GenBank/DDBJ whole genome shotgun (WGS) entry which is preliminary data.</text>
</comment>
<gene>
    <name evidence="4" type="ORF">SAMN04487940_101192</name>
</gene>
<feature type="domain" description="DUF4174" evidence="3">
    <location>
        <begin position="73"/>
        <end position="174"/>
    </location>
</feature>
<reference evidence="4 5" key="1">
    <citation type="submission" date="2016-10" db="EMBL/GenBank/DDBJ databases">
        <authorList>
            <person name="Varghese N."/>
            <person name="Submissions S."/>
        </authorList>
    </citation>
    <scope>NUCLEOTIDE SEQUENCE [LARGE SCALE GENOMIC DNA]</scope>
    <source>
        <strain evidence="4 5">FF3</strain>
    </source>
</reference>
<accession>A0A975ZLF8</accession>
<sequence>MAQMYRVLTMIFAAAASTGAAQEVAVAQGEPVAEEAPGAAEEPPEVAVEAPETAVEQEVAAEPVIQPAGVHELEEYLWLKRPVVVFADSPNDPRFRQQMDLIEDRLDDLADRDVVVLTDTDASVLTPMREKLRPRGFMLVLIGKDGSVYLRKPFPWSVREIGRSIDKMPLRQQEIRDRRTGN</sequence>
<dbReference type="InterPro" id="IPR025232">
    <property type="entry name" value="DUF4174"/>
</dbReference>
<organism evidence="4 5">
    <name type="scientific">Marinovum algicola</name>
    <dbReference type="NCBI Taxonomy" id="42444"/>
    <lineage>
        <taxon>Bacteria</taxon>
        <taxon>Pseudomonadati</taxon>
        <taxon>Pseudomonadota</taxon>
        <taxon>Alphaproteobacteria</taxon>
        <taxon>Rhodobacterales</taxon>
        <taxon>Roseobacteraceae</taxon>
        <taxon>Marinovum</taxon>
    </lineage>
</organism>
<evidence type="ECO:0000256" key="2">
    <source>
        <dbReference type="SAM" id="SignalP"/>
    </source>
</evidence>